<dbReference type="Proteomes" id="UP000800094">
    <property type="component" value="Unassembled WGS sequence"/>
</dbReference>
<feature type="transmembrane region" description="Helical" evidence="2">
    <location>
        <begin position="132"/>
        <end position="153"/>
    </location>
</feature>
<feature type="transmembrane region" description="Helical" evidence="2">
    <location>
        <begin position="173"/>
        <end position="196"/>
    </location>
</feature>
<feature type="region of interest" description="Disordered" evidence="1">
    <location>
        <begin position="293"/>
        <end position="334"/>
    </location>
</feature>
<feature type="compositionally biased region" description="Polar residues" evidence="1">
    <location>
        <begin position="314"/>
        <end position="334"/>
    </location>
</feature>
<dbReference type="GeneID" id="54578190"/>
<feature type="transmembrane region" description="Helical" evidence="2">
    <location>
        <begin position="17"/>
        <end position="36"/>
    </location>
</feature>
<feature type="domain" description="Rhodopsin" evidence="3">
    <location>
        <begin position="38"/>
        <end position="273"/>
    </location>
</feature>
<evidence type="ECO:0000313" key="4">
    <source>
        <dbReference type="EMBL" id="KAF2251239.1"/>
    </source>
</evidence>
<dbReference type="PANTHER" id="PTHR38794">
    <property type="entry name" value="INTEGRAL MEMBRANE PROTEIN"/>
    <property type="match status" value="1"/>
</dbReference>
<dbReference type="InterPro" id="IPR049326">
    <property type="entry name" value="Rhodopsin_dom_fungi"/>
</dbReference>
<gene>
    <name evidence="4" type="ORF">BU26DRAFT_454453</name>
</gene>
<proteinExistence type="predicted"/>
<feature type="transmembrane region" description="Helical" evidence="2">
    <location>
        <begin position="48"/>
        <end position="67"/>
    </location>
</feature>
<dbReference type="Pfam" id="PF20684">
    <property type="entry name" value="Fung_rhodopsin"/>
    <property type="match status" value="1"/>
</dbReference>
<dbReference type="EMBL" id="ML987193">
    <property type="protein sequence ID" value="KAF2251239.1"/>
    <property type="molecule type" value="Genomic_DNA"/>
</dbReference>
<dbReference type="RefSeq" id="XP_033686243.1">
    <property type="nucleotide sequence ID" value="XM_033824860.1"/>
</dbReference>
<evidence type="ECO:0000256" key="2">
    <source>
        <dbReference type="SAM" id="Phobius"/>
    </source>
</evidence>
<name>A0A6A6ILY5_9PLEO</name>
<protein>
    <recommendedName>
        <fullName evidence="3">Rhodopsin domain-containing protein</fullName>
    </recommendedName>
</protein>
<sequence length="334" mass="36566">MAQIIVSDSNLTPVVQIVTWMSLVISALAFFTHAGITIYTSRAVNLETVLVFCSLVFGTAQSIAVSVQTSNGFGKPSNLLSEDQLHAMLKASTEENSQYAATILFFFAVAFSKFAIVAFIHGLTPKKLDRNLNYGLGGFALVWLIVGVFVSAFQCKPPDTWDLSSGLCIDRVAWWDAATITNMISEVAIVALEVGIMIPLHVAWPRKTFIISLFACRLLVVCVSAIQLYYFHKDSSTSPLRTDFALGYWRSTVCNQIVQGLAIVTTSLPYAKLFMECFESGLIRVDELRRKGEHSTEGSGKGSGKGYKLLDISRNGQQDGISTTKTFGVERAQS</sequence>
<dbReference type="AlphaFoldDB" id="A0A6A6ILY5"/>
<reference evidence="4" key="1">
    <citation type="journal article" date="2020" name="Stud. Mycol.">
        <title>101 Dothideomycetes genomes: a test case for predicting lifestyles and emergence of pathogens.</title>
        <authorList>
            <person name="Haridas S."/>
            <person name="Albert R."/>
            <person name="Binder M."/>
            <person name="Bloem J."/>
            <person name="Labutti K."/>
            <person name="Salamov A."/>
            <person name="Andreopoulos B."/>
            <person name="Baker S."/>
            <person name="Barry K."/>
            <person name="Bills G."/>
            <person name="Bluhm B."/>
            <person name="Cannon C."/>
            <person name="Castanera R."/>
            <person name="Culley D."/>
            <person name="Daum C."/>
            <person name="Ezra D."/>
            <person name="Gonzalez J."/>
            <person name="Henrissat B."/>
            <person name="Kuo A."/>
            <person name="Liang C."/>
            <person name="Lipzen A."/>
            <person name="Lutzoni F."/>
            <person name="Magnuson J."/>
            <person name="Mondo S."/>
            <person name="Nolan M."/>
            <person name="Ohm R."/>
            <person name="Pangilinan J."/>
            <person name="Park H.-J."/>
            <person name="Ramirez L."/>
            <person name="Alfaro M."/>
            <person name="Sun H."/>
            <person name="Tritt A."/>
            <person name="Yoshinaga Y."/>
            <person name="Zwiers L.-H."/>
            <person name="Turgeon B."/>
            <person name="Goodwin S."/>
            <person name="Spatafora J."/>
            <person name="Crous P."/>
            <person name="Grigoriev I."/>
        </authorList>
    </citation>
    <scope>NUCLEOTIDE SEQUENCE</scope>
    <source>
        <strain evidence="4">CBS 122368</strain>
    </source>
</reference>
<dbReference type="PANTHER" id="PTHR38794:SF1">
    <property type="entry name" value="INTEGRAL MEMBRANE PROTEIN"/>
    <property type="match status" value="1"/>
</dbReference>
<evidence type="ECO:0000256" key="1">
    <source>
        <dbReference type="SAM" id="MobiDB-lite"/>
    </source>
</evidence>
<keyword evidence="2" id="KW-1133">Transmembrane helix</keyword>
<keyword evidence="2" id="KW-0812">Transmembrane</keyword>
<accession>A0A6A6ILY5</accession>
<keyword evidence="5" id="KW-1185">Reference proteome</keyword>
<evidence type="ECO:0000313" key="5">
    <source>
        <dbReference type="Proteomes" id="UP000800094"/>
    </source>
</evidence>
<evidence type="ECO:0000259" key="3">
    <source>
        <dbReference type="Pfam" id="PF20684"/>
    </source>
</evidence>
<organism evidence="4 5">
    <name type="scientific">Trematosphaeria pertusa</name>
    <dbReference type="NCBI Taxonomy" id="390896"/>
    <lineage>
        <taxon>Eukaryota</taxon>
        <taxon>Fungi</taxon>
        <taxon>Dikarya</taxon>
        <taxon>Ascomycota</taxon>
        <taxon>Pezizomycotina</taxon>
        <taxon>Dothideomycetes</taxon>
        <taxon>Pleosporomycetidae</taxon>
        <taxon>Pleosporales</taxon>
        <taxon>Massarineae</taxon>
        <taxon>Trematosphaeriaceae</taxon>
        <taxon>Trematosphaeria</taxon>
    </lineage>
</organism>
<feature type="transmembrane region" description="Helical" evidence="2">
    <location>
        <begin position="208"/>
        <end position="231"/>
    </location>
</feature>
<feature type="transmembrane region" description="Helical" evidence="2">
    <location>
        <begin position="99"/>
        <end position="120"/>
    </location>
</feature>
<keyword evidence="2" id="KW-0472">Membrane</keyword>
<dbReference type="OrthoDB" id="3918601at2759"/>